<reference evidence="1" key="1">
    <citation type="submission" date="2023-07" db="EMBL/GenBank/DDBJ databases">
        <title>draft genome sequence of fig (Ficus carica).</title>
        <authorList>
            <person name="Takahashi T."/>
            <person name="Nishimura K."/>
        </authorList>
    </citation>
    <scope>NUCLEOTIDE SEQUENCE</scope>
</reference>
<proteinExistence type="predicted"/>
<sequence length="107" mass="11599">MADGGQTRSCRPKVCNGRIIVRNWIVISRDKNLIAIFKLLCTCPVTLPTGLCHCCPVVVKGQSSLASLRGDRGERISQLQQGSPFCNFDGDGGGSVLEKRLGFPCYL</sequence>
<dbReference type="Gramene" id="FCD_00027996-RA">
    <property type="protein sequence ID" value="FCD_00027996-RA:cds"/>
    <property type="gene ID" value="FCD_00027996"/>
</dbReference>
<gene>
    <name evidence="1" type="ORF">TIFTF001_030251</name>
</gene>
<dbReference type="Proteomes" id="UP001187192">
    <property type="component" value="Unassembled WGS sequence"/>
</dbReference>
<accession>A0AA88IZC3</accession>
<protein>
    <submittedName>
        <fullName evidence="1">Uncharacterized protein</fullName>
    </submittedName>
</protein>
<comment type="caution">
    <text evidence="1">The sequence shown here is derived from an EMBL/GenBank/DDBJ whole genome shotgun (WGS) entry which is preliminary data.</text>
</comment>
<dbReference type="EMBL" id="BTGU01000107">
    <property type="protein sequence ID" value="GMN61158.1"/>
    <property type="molecule type" value="Genomic_DNA"/>
</dbReference>
<evidence type="ECO:0000313" key="1">
    <source>
        <dbReference type="EMBL" id="GMN61158.1"/>
    </source>
</evidence>
<evidence type="ECO:0000313" key="2">
    <source>
        <dbReference type="Proteomes" id="UP001187192"/>
    </source>
</evidence>
<keyword evidence="2" id="KW-1185">Reference proteome</keyword>
<name>A0AA88IZC3_FICCA</name>
<organism evidence="1 2">
    <name type="scientific">Ficus carica</name>
    <name type="common">Common fig</name>
    <dbReference type="NCBI Taxonomy" id="3494"/>
    <lineage>
        <taxon>Eukaryota</taxon>
        <taxon>Viridiplantae</taxon>
        <taxon>Streptophyta</taxon>
        <taxon>Embryophyta</taxon>
        <taxon>Tracheophyta</taxon>
        <taxon>Spermatophyta</taxon>
        <taxon>Magnoliopsida</taxon>
        <taxon>eudicotyledons</taxon>
        <taxon>Gunneridae</taxon>
        <taxon>Pentapetalae</taxon>
        <taxon>rosids</taxon>
        <taxon>fabids</taxon>
        <taxon>Rosales</taxon>
        <taxon>Moraceae</taxon>
        <taxon>Ficeae</taxon>
        <taxon>Ficus</taxon>
    </lineage>
</organism>
<dbReference type="AlphaFoldDB" id="A0AA88IZC3"/>